<feature type="domain" description="UvrD-like helicase C-terminal" evidence="3">
    <location>
        <begin position="554"/>
        <end position="600"/>
    </location>
</feature>
<reference evidence="5" key="1">
    <citation type="submission" date="2008-04" db="EMBL/GenBank/DDBJ databases">
        <title>Complete sequence of chromosome of Methylobacterium populi BJ001.</title>
        <authorList>
            <consortium name="US DOE Joint Genome Institute"/>
            <person name="Copeland A."/>
            <person name="Lucas S."/>
            <person name="Lapidus A."/>
            <person name="Glavina del Rio T."/>
            <person name="Dalin E."/>
            <person name="Tice H."/>
            <person name="Bruce D."/>
            <person name="Goodwin L."/>
            <person name="Pitluck S."/>
            <person name="Chertkov O."/>
            <person name="Brettin T."/>
            <person name="Detter J.C."/>
            <person name="Han C."/>
            <person name="Kuske C.R."/>
            <person name="Schmutz J."/>
            <person name="Larimer F."/>
            <person name="Land M."/>
            <person name="Hauser L."/>
            <person name="Kyrpides N."/>
            <person name="Mikhailova N."/>
            <person name="Marx C."/>
            <person name="Richardson P."/>
        </authorList>
    </citation>
    <scope>NUCLEOTIDE SEQUENCE [LARGE SCALE GENOMIC DNA]</scope>
    <source>
        <strain evidence="5">BJ001</strain>
    </source>
</reference>
<dbReference type="InterPro" id="IPR050534">
    <property type="entry name" value="Coronavir_polyprotein_1ab"/>
</dbReference>
<organism evidence="5 6">
    <name type="scientific">Methylorubrum populi (strain ATCC BAA-705 / NCIMB 13946 / BJ001)</name>
    <name type="common">Methylobacterium populi</name>
    <dbReference type="NCBI Taxonomy" id="441620"/>
    <lineage>
        <taxon>Bacteria</taxon>
        <taxon>Pseudomonadati</taxon>
        <taxon>Pseudomonadota</taxon>
        <taxon>Alphaproteobacteria</taxon>
        <taxon>Hyphomicrobiales</taxon>
        <taxon>Methylobacteriaceae</taxon>
        <taxon>Methylorubrum</taxon>
    </lineage>
</organism>
<evidence type="ECO:0000259" key="4">
    <source>
        <dbReference type="Pfam" id="PF14490"/>
    </source>
</evidence>
<dbReference type="eggNOG" id="COG0507">
    <property type="taxonomic scope" value="Bacteria"/>
</dbReference>
<dbReference type="SUPFAM" id="SSF52540">
    <property type="entry name" value="P-loop containing nucleoside triphosphate hydrolases"/>
    <property type="match status" value="2"/>
</dbReference>
<dbReference type="EMBL" id="CP001029">
    <property type="protein sequence ID" value="ACB81380.1"/>
    <property type="molecule type" value="Genomic_DNA"/>
</dbReference>
<keyword evidence="1" id="KW-0547">Nucleotide-binding</keyword>
<dbReference type="PANTHER" id="PTHR43788">
    <property type="entry name" value="DNA2/NAM7 HELICASE FAMILY MEMBER"/>
    <property type="match status" value="1"/>
</dbReference>
<gene>
    <name evidence="5" type="ordered locus">Mpop_3229</name>
</gene>
<sequence>MLTPVGEALVRHLAQDAAFAGIGPVTAGRLWNRFGDDLPRVLSDGDADALASVVGEERASSLVIAWRERQALGDIVVWLGENGFDIRLAGRITALWGAEAARRLRARPYDLMAVAPWAAVDAAACRIGVPRDAPERLVAAVESVLYERFEEHHTWIASGELLDEVGRRLDCDGDRAGEAVHLALLEGAAFEAEGGYQAAGAHMMEGYVAGRLRAMTASAPVGDLVARPVTGPEVERWLRDAEASAGPVLDPEQREAVRLGLQAALGLMVGGAGVGKTTALRAICGAAGSHGHVVHLVALAGRAAVRMGEATAHPASTIAAFLGRIESGEVVLGPQTLVVVDEASMVDLPTFYRLLRRMPEGSRLLLVGDDAQLPPIGFGLVFHELVDVPDIPKVTLVRVHRQAAATGIPLVAAAVRSGTLPVMDKELTGPGFGVAFLDGSSDGQATLDDVVDAVATCGGWRDDLRILCPTKGGPVGTEAVNACFHDLLTRGHDRMPGRGFAAGEPVMFLRNDYRLDLRNGSLGTVTGFDGQVLEVDFDGRRHELSGRNLDDTALAYAVTVHKAQGSAFRRVVMPVTPTRLLDRSLVYTAITRAREQAVLVGDRRAFARAVQAATSANRRFTGLKAAMRKQAVDEGAA</sequence>
<dbReference type="Gene3D" id="3.40.50.300">
    <property type="entry name" value="P-loop containing nucleotide triphosphate hydrolases"/>
    <property type="match status" value="2"/>
</dbReference>
<dbReference type="EC" id="3.1.11.5" evidence="5"/>
<evidence type="ECO:0000313" key="5">
    <source>
        <dbReference type="EMBL" id="ACB81380.1"/>
    </source>
</evidence>
<evidence type="ECO:0000256" key="1">
    <source>
        <dbReference type="ARBA" id="ARBA00022741"/>
    </source>
</evidence>
<dbReference type="CDD" id="cd17933">
    <property type="entry name" value="DEXSc_RecD-like"/>
    <property type="match status" value="1"/>
</dbReference>
<keyword evidence="5" id="KW-0378">Hydrolase</keyword>
<dbReference type="InterPro" id="IPR029493">
    <property type="entry name" value="RecD2-like_HHH"/>
</dbReference>
<dbReference type="HOGENOM" id="CLU_007524_0_4_5"/>
<dbReference type="Pfam" id="PF13538">
    <property type="entry name" value="UvrD_C_2"/>
    <property type="match status" value="1"/>
</dbReference>
<dbReference type="GO" id="GO:0009338">
    <property type="term" value="C:exodeoxyribonuclease V complex"/>
    <property type="evidence" value="ECO:0007669"/>
    <property type="project" value="TreeGrafter"/>
</dbReference>
<name>B1ZHR2_METPB</name>
<dbReference type="KEGG" id="mpo:Mpop_3229"/>
<dbReference type="Gene3D" id="1.10.10.2220">
    <property type="match status" value="1"/>
</dbReference>
<evidence type="ECO:0000259" key="3">
    <source>
        <dbReference type="Pfam" id="PF13538"/>
    </source>
</evidence>
<dbReference type="CDD" id="cd18809">
    <property type="entry name" value="SF1_C_RecD"/>
    <property type="match status" value="1"/>
</dbReference>
<dbReference type="AlphaFoldDB" id="B1ZHR2"/>
<dbReference type="GO" id="GO:0017116">
    <property type="term" value="F:single-stranded DNA helicase activity"/>
    <property type="evidence" value="ECO:0007669"/>
    <property type="project" value="TreeGrafter"/>
</dbReference>
<dbReference type="InterPro" id="IPR027785">
    <property type="entry name" value="UvrD-like_helicase_C"/>
</dbReference>
<proteinExistence type="predicted"/>
<dbReference type="InterPro" id="IPR027417">
    <property type="entry name" value="P-loop_NTPase"/>
</dbReference>
<dbReference type="Proteomes" id="UP000007136">
    <property type="component" value="Chromosome"/>
</dbReference>
<feature type="domain" description="ATP-dependent RecD2 DNA helicase-like helix-hairpin-helix" evidence="4">
    <location>
        <begin position="69"/>
        <end position="152"/>
    </location>
</feature>
<dbReference type="Pfam" id="PF13604">
    <property type="entry name" value="AAA_30"/>
    <property type="match status" value="1"/>
</dbReference>
<evidence type="ECO:0000256" key="2">
    <source>
        <dbReference type="ARBA" id="ARBA00022840"/>
    </source>
</evidence>
<keyword evidence="2" id="KW-0067">ATP-binding</keyword>
<dbReference type="Pfam" id="PF14490">
    <property type="entry name" value="HHH_RecD2"/>
    <property type="match status" value="1"/>
</dbReference>
<dbReference type="GO" id="GO:0008854">
    <property type="term" value="F:exodeoxyribonuclease V activity"/>
    <property type="evidence" value="ECO:0007669"/>
    <property type="project" value="UniProtKB-EC"/>
</dbReference>
<dbReference type="OrthoDB" id="1826980at2"/>
<evidence type="ECO:0000313" key="6">
    <source>
        <dbReference type="Proteomes" id="UP000007136"/>
    </source>
</evidence>
<accession>B1ZHR2</accession>
<dbReference type="GO" id="GO:0005524">
    <property type="term" value="F:ATP binding"/>
    <property type="evidence" value="ECO:0007669"/>
    <property type="project" value="UniProtKB-KW"/>
</dbReference>
<dbReference type="Gene3D" id="2.30.30.940">
    <property type="match status" value="1"/>
</dbReference>
<dbReference type="GO" id="GO:0006310">
    <property type="term" value="P:DNA recombination"/>
    <property type="evidence" value="ECO:0007669"/>
    <property type="project" value="TreeGrafter"/>
</dbReference>
<dbReference type="PANTHER" id="PTHR43788:SF6">
    <property type="entry name" value="DNA HELICASE B"/>
    <property type="match status" value="1"/>
</dbReference>
<dbReference type="RefSeq" id="WP_012455097.1">
    <property type="nucleotide sequence ID" value="NC_010725.1"/>
</dbReference>
<protein>
    <submittedName>
        <fullName evidence="5">Exodeoxyribonuclease V</fullName>
        <ecNumber evidence="5">3.1.11.5</ecNumber>
    </submittedName>
</protein>
<dbReference type="STRING" id="441620.Mpop_3229"/>